<dbReference type="Proteomes" id="UP000735302">
    <property type="component" value="Unassembled WGS sequence"/>
</dbReference>
<proteinExistence type="predicted"/>
<dbReference type="EMBL" id="BLXT01007329">
    <property type="protein sequence ID" value="GFO38637.1"/>
    <property type="molecule type" value="Genomic_DNA"/>
</dbReference>
<evidence type="ECO:0000313" key="2">
    <source>
        <dbReference type="EMBL" id="GFO38637.1"/>
    </source>
</evidence>
<reference evidence="2 3" key="1">
    <citation type="journal article" date="2021" name="Elife">
        <title>Chloroplast acquisition without the gene transfer in kleptoplastic sea slugs, Plakobranchus ocellatus.</title>
        <authorList>
            <person name="Maeda T."/>
            <person name="Takahashi S."/>
            <person name="Yoshida T."/>
            <person name="Shimamura S."/>
            <person name="Takaki Y."/>
            <person name="Nagai Y."/>
            <person name="Toyoda A."/>
            <person name="Suzuki Y."/>
            <person name="Arimoto A."/>
            <person name="Ishii H."/>
            <person name="Satoh N."/>
            <person name="Nishiyama T."/>
            <person name="Hasebe M."/>
            <person name="Maruyama T."/>
            <person name="Minagawa J."/>
            <person name="Obokata J."/>
            <person name="Shigenobu S."/>
        </authorList>
    </citation>
    <scope>NUCLEOTIDE SEQUENCE [LARGE SCALE GENOMIC DNA]</scope>
</reference>
<protein>
    <submittedName>
        <fullName evidence="2">Pol polyprotein</fullName>
    </submittedName>
</protein>
<evidence type="ECO:0000313" key="3">
    <source>
        <dbReference type="Proteomes" id="UP000735302"/>
    </source>
</evidence>
<evidence type="ECO:0000259" key="1">
    <source>
        <dbReference type="Pfam" id="PF17921"/>
    </source>
</evidence>
<dbReference type="AlphaFoldDB" id="A0AAV4D376"/>
<name>A0AAV4D376_9GAST</name>
<comment type="caution">
    <text evidence="2">The sequence shown here is derived from an EMBL/GenBank/DDBJ whole genome shotgun (WGS) entry which is preliminary data.</text>
</comment>
<dbReference type="Pfam" id="PF17921">
    <property type="entry name" value="Integrase_H2C2"/>
    <property type="match status" value="1"/>
</dbReference>
<keyword evidence="3" id="KW-1185">Reference proteome</keyword>
<dbReference type="InterPro" id="IPR041588">
    <property type="entry name" value="Integrase_H2C2"/>
</dbReference>
<dbReference type="Gene3D" id="1.10.340.70">
    <property type="match status" value="1"/>
</dbReference>
<gene>
    <name evidence="2" type="ORF">PoB_006514200</name>
</gene>
<sequence>MDISTVQARSSCHLISTPLAHCHMMDEDKEALSNFPHIPLEKLRQAQNTDEVFGEWMTALQLKHPLKLNNALKAAKYGVMKQNFAKLFIKCGVKYRQKANREQPMLPQCYVTLVYQFLLNESGHPGYQKTLALVQEWFFWPRMTVDRAS</sequence>
<feature type="domain" description="Integrase zinc-binding" evidence="1">
    <location>
        <begin position="121"/>
        <end position="146"/>
    </location>
</feature>
<organism evidence="2 3">
    <name type="scientific">Plakobranchus ocellatus</name>
    <dbReference type="NCBI Taxonomy" id="259542"/>
    <lineage>
        <taxon>Eukaryota</taxon>
        <taxon>Metazoa</taxon>
        <taxon>Spiralia</taxon>
        <taxon>Lophotrochozoa</taxon>
        <taxon>Mollusca</taxon>
        <taxon>Gastropoda</taxon>
        <taxon>Heterobranchia</taxon>
        <taxon>Euthyneura</taxon>
        <taxon>Panpulmonata</taxon>
        <taxon>Sacoglossa</taxon>
        <taxon>Placobranchoidea</taxon>
        <taxon>Plakobranchidae</taxon>
        <taxon>Plakobranchus</taxon>
    </lineage>
</organism>
<accession>A0AAV4D376</accession>